<dbReference type="Proteomes" id="UP000198949">
    <property type="component" value="Unassembled WGS sequence"/>
</dbReference>
<organism evidence="2 3">
    <name type="scientific">Glycomyces harbinensis</name>
    <dbReference type="NCBI Taxonomy" id="58114"/>
    <lineage>
        <taxon>Bacteria</taxon>
        <taxon>Bacillati</taxon>
        <taxon>Actinomycetota</taxon>
        <taxon>Actinomycetes</taxon>
        <taxon>Glycomycetales</taxon>
        <taxon>Glycomycetaceae</taxon>
        <taxon>Glycomyces</taxon>
    </lineage>
</organism>
<gene>
    <name evidence="2" type="ORF">SAMN05216270_108218</name>
</gene>
<protein>
    <submittedName>
        <fullName evidence="2">Uncharacterized protein</fullName>
    </submittedName>
</protein>
<feature type="region of interest" description="Disordered" evidence="1">
    <location>
        <begin position="1"/>
        <end position="23"/>
    </location>
</feature>
<evidence type="ECO:0000313" key="3">
    <source>
        <dbReference type="Proteomes" id="UP000198949"/>
    </source>
</evidence>
<sequence length="117" mass="13381">MSNQTTERRPLARNPQDRPGGEVIELEHGRFTDGIDWFSVRTATSDPTTIRVHALDMDRDDWALVITGLRTSSMSADWPGKWGSFSEEWKSDFLERVFQVYYACERGTRVLAIAGTR</sequence>
<dbReference type="EMBL" id="FNAD01000008">
    <property type="protein sequence ID" value="SDD87171.1"/>
    <property type="molecule type" value="Genomic_DNA"/>
</dbReference>
<evidence type="ECO:0000313" key="2">
    <source>
        <dbReference type="EMBL" id="SDD87171.1"/>
    </source>
</evidence>
<keyword evidence="3" id="KW-1185">Reference proteome</keyword>
<proteinExistence type="predicted"/>
<name>A0A1G6YA88_9ACTN</name>
<reference evidence="3" key="1">
    <citation type="submission" date="2016-10" db="EMBL/GenBank/DDBJ databases">
        <authorList>
            <person name="Varghese N."/>
            <person name="Submissions S."/>
        </authorList>
    </citation>
    <scope>NUCLEOTIDE SEQUENCE [LARGE SCALE GENOMIC DNA]</scope>
    <source>
        <strain evidence="3">CGMCC 4.3516</strain>
    </source>
</reference>
<dbReference type="RefSeq" id="WP_091036755.1">
    <property type="nucleotide sequence ID" value="NZ_FNAD01000008.1"/>
</dbReference>
<evidence type="ECO:0000256" key="1">
    <source>
        <dbReference type="SAM" id="MobiDB-lite"/>
    </source>
</evidence>
<dbReference type="STRING" id="58114.SAMN05216270_108218"/>
<dbReference type="AlphaFoldDB" id="A0A1G6YA88"/>
<accession>A0A1G6YA88</accession>